<dbReference type="STRING" id="661089.ciss_10600"/>
<evidence type="ECO:0000313" key="2">
    <source>
        <dbReference type="EMBL" id="GAV25127.1"/>
    </source>
</evidence>
<dbReference type="InterPro" id="IPR020988">
    <property type="entry name" value="Pept_U32_collagenase"/>
</dbReference>
<dbReference type="Pfam" id="PF01136">
    <property type="entry name" value="Peptidase_U32"/>
    <property type="match status" value="2"/>
</dbReference>
<dbReference type="EMBL" id="BDJL01000031">
    <property type="protein sequence ID" value="GAV25127.1"/>
    <property type="molecule type" value="Genomic_DNA"/>
</dbReference>
<gene>
    <name evidence="2" type="ORF">ciss_10600</name>
</gene>
<keyword evidence="3" id="KW-1185">Reference proteome</keyword>
<dbReference type="InterPro" id="IPR001539">
    <property type="entry name" value="Peptidase_U32"/>
</dbReference>
<feature type="domain" description="Peptidase U32 collagenase" evidence="1">
    <location>
        <begin position="392"/>
        <end position="511"/>
    </location>
</feature>
<evidence type="ECO:0000259" key="1">
    <source>
        <dbReference type="Pfam" id="PF12392"/>
    </source>
</evidence>
<reference evidence="3" key="1">
    <citation type="submission" date="2016-12" db="EMBL/GenBank/DDBJ databases">
        <title>Draft Genome Sequences od Carboxydothermus pertinax and islandicus, Hydrogenogenic Carboxydotrophic Bacteria.</title>
        <authorList>
            <person name="Fukuyama Y."/>
            <person name="Ohmae K."/>
            <person name="Yoneda Y."/>
            <person name="Yoshida T."/>
            <person name="Sako Y."/>
        </authorList>
    </citation>
    <scope>NUCLEOTIDE SEQUENCE [LARGE SCALE GENOMIC DNA]</scope>
    <source>
        <strain evidence="3">SET</strain>
    </source>
</reference>
<proteinExistence type="predicted"/>
<dbReference type="Proteomes" id="UP000187338">
    <property type="component" value="Unassembled WGS sequence"/>
</dbReference>
<dbReference type="RefSeq" id="WP_075865296.1">
    <property type="nucleotide sequence ID" value="NZ_BDJL01000031.1"/>
</dbReference>
<dbReference type="InterPro" id="IPR051454">
    <property type="entry name" value="RNA/ubiquinone_mod_enzymes"/>
</dbReference>
<accession>A0A1L8D1Z2</accession>
<organism evidence="2 3">
    <name type="scientific">Carboxydothermus islandicus</name>
    <dbReference type="NCBI Taxonomy" id="661089"/>
    <lineage>
        <taxon>Bacteria</taxon>
        <taxon>Bacillati</taxon>
        <taxon>Bacillota</taxon>
        <taxon>Clostridia</taxon>
        <taxon>Thermoanaerobacterales</taxon>
        <taxon>Thermoanaerobacteraceae</taxon>
        <taxon>Carboxydothermus</taxon>
    </lineage>
</organism>
<name>A0A1L8D1Z2_9THEO</name>
<protein>
    <submittedName>
        <fullName evidence="2">U32 family peptidase</fullName>
    </submittedName>
</protein>
<dbReference type="PROSITE" id="PS01276">
    <property type="entry name" value="PEPTIDASE_U32"/>
    <property type="match status" value="1"/>
</dbReference>
<comment type="caution">
    <text evidence="2">The sequence shown here is derived from an EMBL/GenBank/DDBJ whole genome shotgun (WGS) entry which is preliminary data.</text>
</comment>
<dbReference type="PANTHER" id="PTHR30217">
    <property type="entry name" value="PEPTIDASE U32 FAMILY"/>
    <property type="match status" value="1"/>
</dbReference>
<dbReference type="Pfam" id="PF12392">
    <property type="entry name" value="DUF3656"/>
    <property type="match status" value="1"/>
</dbReference>
<sequence length="829" mass="94747">MLKKPELLAPVGAYENLIAAVQNGADAVYFGGKFFNARHFSENFTDEEIVKAIDYCHLRGVKAYITLNTLVTDYELKEVFRFLQLIYKEGADAVIVQDFGLVKVIKEYFPDLKIHASTQMTLHNSEAIALIKDLGIKRVVLARELALSEIKEIKTKTGVEIEHFVHGALCISYSGQCLMSSIIGQRSGNRGKCAQPCRLPYKLIKEEKEIGENLGEYLLSTRDINLSAFLPDLIKAGVDSFKIEGRMKRPEYVATVVKVYRELIDLYFNDPLYFRVSEEQDRKLREIFNRNFSTAYLLGKPGQELMSYQRPNNRGVFVGRVVGYDERRSIVRVKVESLLEEGDGVEIWVKKGGRVGVEIGSLYRDKEKVKRAEKGDIVEFYLPERVFPQDRVFKTSSRKLLEEARESFAREREIKKLPLKAEVIAHRGEPLRLIITDEFGHRVEVASEYVVETALKRPANLEYLQEQLNRLGNTPFFINEIVAKGLEEGVLLPASELNKLRREAVEKLSAMIINKYKRQIISQKLLLPVSNKQKQNTFKLAVKVGSTEAAINALRAGADIVHLAGERFFKKPYNYAEIFSVKKDYQEIWLHVPRITKDQELELFFEEMQKEHNFSGILAGNPGIISYAYKSGYRLAADFSFNVFNSLTEVVLHGWSIERATLSLELSFKMLKETARFAGLAKEAVVFGDLPLMVSEYCVIGAVAGGMTREKGCGKVCYLGDYYLKDRLGVKFPVKTDQFCRMHLFNNKKLNILKNLSEFTDLSGIEYLRLELPAEDPDKVYKVVEVWREEINRLNFLGEKYEPEITSLETLKHLYPEGFTTGHYFRGAE</sequence>
<evidence type="ECO:0000313" key="3">
    <source>
        <dbReference type="Proteomes" id="UP000187338"/>
    </source>
</evidence>
<dbReference type="AlphaFoldDB" id="A0A1L8D1Z2"/>
<dbReference type="OrthoDB" id="9807498at2"/>
<dbReference type="PANTHER" id="PTHR30217:SF10">
    <property type="entry name" value="23S RRNA 5-HYDROXYCYTIDINE C2501 SYNTHASE"/>
    <property type="match status" value="1"/>
</dbReference>